<dbReference type="RefSeq" id="WP_010025380.1">
    <property type="nucleotide sequence ID" value="NZ_AFVQ02000083.1"/>
</dbReference>
<evidence type="ECO:0000313" key="2">
    <source>
        <dbReference type="Proteomes" id="UP000035553"/>
    </source>
</evidence>
<proteinExistence type="predicted"/>
<dbReference type="Proteomes" id="UP000035553">
    <property type="component" value="Unassembled WGS sequence"/>
</dbReference>
<evidence type="ECO:0000313" key="1">
    <source>
        <dbReference type="EMBL" id="KLI02647.1"/>
    </source>
</evidence>
<accession>A0A0U1QPB0</accession>
<protein>
    <submittedName>
        <fullName evidence="1">Uncharacterized protein</fullName>
    </submittedName>
</protein>
<dbReference type="OrthoDB" id="2389720at2"/>
<name>A0A0U1QPB0_9BACL</name>
<dbReference type="AlphaFoldDB" id="A0A0U1QPB0"/>
<keyword evidence="2" id="KW-1185">Reference proteome</keyword>
<gene>
    <name evidence="1" type="ORF">SINU_06955</name>
</gene>
<reference evidence="1 2" key="1">
    <citation type="journal article" date="2011" name="J. Bacteriol.">
        <title>Draft genome sequence of Sporolactobacillus inulinus strain CASD, an efficient D-lactic acid-producing bacterium with high-concentration lactate tolerance capability.</title>
        <authorList>
            <person name="Yu B."/>
            <person name="Su F."/>
            <person name="Wang L."/>
            <person name="Xu K."/>
            <person name="Zhao B."/>
            <person name="Xu P."/>
        </authorList>
    </citation>
    <scope>NUCLEOTIDE SEQUENCE [LARGE SCALE GENOMIC DNA]</scope>
    <source>
        <strain evidence="1 2">CASD</strain>
    </source>
</reference>
<organism evidence="1 2">
    <name type="scientific">Sporolactobacillus inulinus CASD</name>
    <dbReference type="NCBI Taxonomy" id="1069536"/>
    <lineage>
        <taxon>Bacteria</taxon>
        <taxon>Bacillati</taxon>
        <taxon>Bacillota</taxon>
        <taxon>Bacilli</taxon>
        <taxon>Bacillales</taxon>
        <taxon>Sporolactobacillaceae</taxon>
        <taxon>Sporolactobacillus</taxon>
    </lineage>
</organism>
<dbReference type="EMBL" id="AFVQ02000083">
    <property type="protein sequence ID" value="KLI02647.1"/>
    <property type="molecule type" value="Genomic_DNA"/>
</dbReference>
<sequence length="130" mass="15328">MKTISSIQDLRKAQTAIDNFKVSYPNTFYRLLHLVNFTRQLQFKYEYLCGLMLGKDAYAMQYAPHFVQRSIIDLYKNEIEKIHKHPQGLRALEQLMNAHLEIGYENFCLLVRGKSPEEIKGIYSNNRIIK</sequence>
<comment type="caution">
    <text evidence="1">The sequence shown here is derived from an EMBL/GenBank/DDBJ whole genome shotgun (WGS) entry which is preliminary data.</text>
</comment>